<sequence length="250" mass="27468">MHIPTQREIRYQWERGGPVMTWALIVACVAVWLLEVLLGFIAPGLRAWLMYLGMAAPVRLVAEPWTLITSMFLHAPNSLLHILFNMIALYSVGPVLERMIGHWRFLGLYVISGLGGSLGLMVWAAVAPGGIGWQMAAYGASGALFGLFASLLVVYRRIGADIRSMLIWMAVNFALPFVVGGVAWQAHVGGFVVGGILTWLLVGGVPAWRGKSLKWRMQVYGWAMVVLVIALILLCNMANPYGWMSFGSLH</sequence>
<dbReference type="EMBL" id="BNHC01000004">
    <property type="protein sequence ID" value="GHM72434.1"/>
    <property type="molecule type" value="Genomic_DNA"/>
</dbReference>
<comment type="subcellular location">
    <subcellularLocation>
        <location evidence="1">Membrane</location>
        <topology evidence="1">Multi-pass membrane protein</topology>
    </subcellularLocation>
</comment>
<evidence type="ECO:0000256" key="1">
    <source>
        <dbReference type="ARBA" id="ARBA00004141"/>
    </source>
</evidence>
<dbReference type="PROSITE" id="PS51257">
    <property type="entry name" value="PROKAR_LIPOPROTEIN"/>
    <property type="match status" value="1"/>
</dbReference>
<dbReference type="SUPFAM" id="SSF144091">
    <property type="entry name" value="Rhomboid-like"/>
    <property type="match status" value="1"/>
</dbReference>
<proteinExistence type="inferred from homology"/>
<reference evidence="9" key="1">
    <citation type="journal article" date="2021" name="Appl. Environ. Microbiol.">
        <title>Novel 3-O-alpha-d-Galactosyl-alpha-l-Arabinofuranosidase for the Assimilation of Gum Arabic Arabinogalactan Protein in Bifidobacterium longum subsp. longum.</title>
        <authorList>
            <person name="Sasaki Y."/>
            <person name="Horigome A."/>
            <person name="Odamaki T."/>
            <person name="Xiao J.Z."/>
            <person name="Ishiwata A."/>
            <person name="Ito Y."/>
            <person name="Kitahara K."/>
            <person name="Fujita K."/>
        </authorList>
    </citation>
    <scope>NUCLEOTIDE SEQUENCE</scope>
    <source>
        <strain evidence="9">MCC00316</strain>
    </source>
</reference>
<evidence type="ECO:0000256" key="4">
    <source>
        <dbReference type="ARBA" id="ARBA00022801"/>
    </source>
</evidence>
<evidence type="ECO:0000256" key="7">
    <source>
        <dbReference type="SAM" id="Phobius"/>
    </source>
</evidence>
<dbReference type="GO" id="GO:0006508">
    <property type="term" value="P:proteolysis"/>
    <property type="evidence" value="ECO:0007669"/>
    <property type="project" value="UniProtKB-KW"/>
</dbReference>
<protein>
    <submittedName>
        <fullName evidence="9">Rhomboid family intramembrane serine protease</fullName>
    </submittedName>
</protein>
<feature type="transmembrane region" description="Helical" evidence="7">
    <location>
        <begin position="190"/>
        <end position="208"/>
    </location>
</feature>
<evidence type="ECO:0000313" key="12">
    <source>
        <dbReference type="Proteomes" id="UP001221506"/>
    </source>
</evidence>
<dbReference type="Proteomes" id="UP000663812">
    <property type="component" value="Unassembled WGS sequence"/>
</dbReference>
<feature type="transmembrane region" description="Helical" evidence="7">
    <location>
        <begin position="131"/>
        <end position="154"/>
    </location>
</feature>
<feature type="transmembrane region" description="Helical" evidence="7">
    <location>
        <begin position="65"/>
        <end position="93"/>
    </location>
</feature>
<keyword evidence="6 7" id="KW-0472">Membrane</keyword>
<dbReference type="InterPro" id="IPR050925">
    <property type="entry name" value="Rhomboid_protease_S54"/>
</dbReference>
<dbReference type="GO" id="GO:0004252">
    <property type="term" value="F:serine-type endopeptidase activity"/>
    <property type="evidence" value="ECO:0007669"/>
    <property type="project" value="InterPro"/>
</dbReference>
<feature type="transmembrane region" description="Helical" evidence="7">
    <location>
        <begin position="21"/>
        <end position="45"/>
    </location>
</feature>
<evidence type="ECO:0000313" key="10">
    <source>
        <dbReference type="EMBL" id="WDY40378.1"/>
    </source>
</evidence>
<evidence type="ECO:0000313" key="11">
    <source>
        <dbReference type="Proteomes" id="UP000663812"/>
    </source>
</evidence>
<evidence type="ECO:0000256" key="6">
    <source>
        <dbReference type="ARBA" id="ARBA00023136"/>
    </source>
</evidence>
<dbReference type="Pfam" id="PF01694">
    <property type="entry name" value="Rhomboid"/>
    <property type="match status" value="1"/>
</dbReference>
<dbReference type="EMBL" id="CP118598">
    <property type="protein sequence ID" value="WDY40378.1"/>
    <property type="molecule type" value="Genomic_DNA"/>
</dbReference>
<keyword evidence="4" id="KW-0378">Hydrolase</keyword>
<reference evidence="10 12" key="2">
    <citation type="submission" date="2023-02" db="EMBL/GenBank/DDBJ databases">
        <authorList>
            <person name="Pan L."/>
        </authorList>
    </citation>
    <scope>NUCLEOTIDE SEQUENCE [LARGE SCALE GENOMIC DNA]</scope>
    <source>
        <strain evidence="10 12">F2</strain>
    </source>
</reference>
<dbReference type="PANTHER" id="PTHR43731">
    <property type="entry name" value="RHOMBOID PROTEASE"/>
    <property type="match status" value="1"/>
</dbReference>
<dbReference type="GO" id="GO:0016020">
    <property type="term" value="C:membrane"/>
    <property type="evidence" value="ECO:0007669"/>
    <property type="project" value="UniProtKB-SubCell"/>
</dbReference>
<evidence type="ECO:0000259" key="8">
    <source>
        <dbReference type="Pfam" id="PF01694"/>
    </source>
</evidence>
<feature type="transmembrane region" description="Helical" evidence="7">
    <location>
        <begin position="220"/>
        <end position="239"/>
    </location>
</feature>
<dbReference type="Proteomes" id="UP001221506">
    <property type="component" value="Chromosome"/>
</dbReference>
<keyword evidence="3 7" id="KW-0812">Transmembrane</keyword>
<feature type="transmembrane region" description="Helical" evidence="7">
    <location>
        <begin position="166"/>
        <end position="184"/>
    </location>
</feature>
<dbReference type="PANTHER" id="PTHR43731:SF14">
    <property type="entry name" value="PRESENILIN-ASSOCIATED RHOMBOID-LIKE PROTEIN, MITOCHONDRIAL"/>
    <property type="match status" value="1"/>
</dbReference>
<evidence type="ECO:0000256" key="2">
    <source>
        <dbReference type="ARBA" id="ARBA00009045"/>
    </source>
</evidence>
<dbReference type="Gene3D" id="1.20.1540.10">
    <property type="entry name" value="Rhomboid-like"/>
    <property type="match status" value="1"/>
</dbReference>
<feature type="transmembrane region" description="Helical" evidence="7">
    <location>
        <begin position="105"/>
        <end position="125"/>
    </location>
</feature>
<evidence type="ECO:0000256" key="3">
    <source>
        <dbReference type="ARBA" id="ARBA00022692"/>
    </source>
</evidence>
<feature type="domain" description="Peptidase S54 rhomboid" evidence="8">
    <location>
        <begin position="63"/>
        <end position="202"/>
    </location>
</feature>
<keyword evidence="9" id="KW-0645">Protease</keyword>
<name>A0A0A6VMB9_BIFLL</name>
<evidence type="ECO:0000313" key="9">
    <source>
        <dbReference type="EMBL" id="GHM72434.1"/>
    </source>
</evidence>
<accession>A0A0A6VMB9</accession>
<dbReference type="InterPro" id="IPR022764">
    <property type="entry name" value="Peptidase_S54_rhomboid_dom"/>
</dbReference>
<comment type="similarity">
    <text evidence="2">Belongs to the peptidase S54 family.</text>
</comment>
<dbReference type="InterPro" id="IPR035952">
    <property type="entry name" value="Rhomboid-like_sf"/>
</dbReference>
<keyword evidence="5 7" id="KW-1133">Transmembrane helix</keyword>
<dbReference type="AlphaFoldDB" id="A0A0A6VMB9"/>
<gene>
    <name evidence="9" type="ORF">MCC00316_07240</name>
    <name evidence="10" type="ORF">PWA56_00515</name>
</gene>
<evidence type="ECO:0000256" key="5">
    <source>
        <dbReference type="ARBA" id="ARBA00022989"/>
    </source>
</evidence>
<organism evidence="9 11">
    <name type="scientific">Bifidobacterium longum subsp. longum</name>
    <dbReference type="NCBI Taxonomy" id="1679"/>
    <lineage>
        <taxon>Bacteria</taxon>
        <taxon>Bacillati</taxon>
        <taxon>Actinomycetota</taxon>
        <taxon>Actinomycetes</taxon>
        <taxon>Bifidobacteriales</taxon>
        <taxon>Bifidobacteriaceae</taxon>
        <taxon>Bifidobacterium</taxon>
    </lineage>
</organism>